<keyword evidence="9 11" id="KW-0368">Histidine biosynthesis</keyword>
<evidence type="ECO:0000313" key="14">
    <source>
        <dbReference type="Proteomes" id="UP001295463"/>
    </source>
</evidence>
<dbReference type="Gene3D" id="3.90.1150.10">
    <property type="entry name" value="Aspartate Aminotransferase, domain 1"/>
    <property type="match status" value="1"/>
</dbReference>
<comment type="pathway">
    <text evidence="2 11">Amino-acid biosynthesis; L-histidine biosynthesis; L-histidine from 5-phospho-alpha-D-ribose 1-diphosphate: step 7/9.</text>
</comment>
<evidence type="ECO:0000256" key="9">
    <source>
        <dbReference type="ARBA" id="ARBA00023102"/>
    </source>
</evidence>
<dbReference type="PANTHER" id="PTHR42885">
    <property type="entry name" value="HISTIDINOL-PHOSPHATE AMINOTRANSFERASE-RELATED"/>
    <property type="match status" value="1"/>
</dbReference>
<comment type="catalytic activity">
    <reaction evidence="10 11">
        <text>L-histidinol phosphate + 2-oxoglutarate = 3-(imidazol-4-yl)-2-oxopropyl phosphate + L-glutamate</text>
        <dbReference type="Rhea" id="RHEA:23744"/>
        <dbReference type="ChEBI" id="CHEBI:16810"/>
        <dbReference type="ChEBI" id="CHEBI:29985"/>
        <dbReference type="ChEBI" id="CHEBI:57766"/>
        <dbReference type="ChEBI" id="CHEBI:57980"/>
        <dbReference type="EC" id="2.6.1.9"/>
    </reaction>
</comment>
<sequence length="355" mass="39113">MNRLRQNIRDMAGYIPGFQPPDIASWIKLNTNENPYPPSPRVREAILAELGEDAALLRTYPSASSSLLREAAGRLYGFDPDWIIMANGSDEVLNNLIRACAGEGEEIGYVHPSYSYYATLAEIQGARVRTFGLTDDWRIAGFPGRYDGRLFFLTTPNSPLGGVFSLAYIEELAGRCAGLLVVDEAYADFAGENALELVKRCDNVVVTRTLSKSYALAGMRLGLAIARPAIIAALDKIRDHYNLDRLAQAACLAALEDQDYFRRRCDQVVATRERFSAALRALGFTVPSSGGNFIFATPPDRDGRRLYDDLYRSRILVRHFSDPLLAHGVRISIGTDEEMARTLAVIAGGKHDATA</sequence>
<comment type="subunit">
    <text evidence="4 11">Homodimer.</text>
</comment>
<evidence type="ECO:0000313" key="13">
    <source>
        <dbReference type="EMBL" id="CAH2030510.1"/>
    </source>
</evidence>
<dbReference type="PANTHER" id="PTHR42885:SF2">
    <property type="entry name" value="HISTIDINOL-PHOSPHATE AMINOTRANSFERASE"/>
    <property type="match status" value="1"/>
</dbReference>
<dbReference type="EMBL" id="OW150024">
    <property type="protein sequence ID" value="CAH2030510.1"/>
    <property type="molecule type" value="Genomic_DNA"/>
</dbReference>
<evidence type="ECO:0000259" key="12">
    <source>
        <dbReference type="Pfam" id="PF00155"/>
    </source>
</evidence>
<dbReference type="InterPro" id="IPR015421">
    <property type="entry name" value="PyrdxlP-dep_Trfase_major"/>
</dbReference>
<dbReference type="InterPro" id="IPR015422">
    <property type="entry name" value="PyrdxlP-dep_Trfase_small"/>
</dbReference>
<keyword evidence="5 11" id="KW-0032">Aminotransferase</keyword>
<keyword evidence="6 11" id="KW-0028">Amino-acid biosynthesis</keyword>
<dbReference type="InterPro" id="IPR004839">
    <property type="entry name" value="Aminotransferase_I/II_large"/>
</dbReference>
<dbReference type="NCBIfam" id="TIGR01141">
    <property type="entry name" value="hisC"/>
    <property type="match status" value="1"/>
</dbReference>
<evidence type="ECO:0000256" key="2">
    <source>
        <dbReference type="ARBA" id="ARBA00005011"/>
    </source>
</evidence>
<evidence type="ECO:0000256" key="1">
    <source>
        <dbReference type="ARBA" id="ARBA00001933"/>
    </source>
</evidence>
<evidence type="ECO:0000256" key="8">
    <source>
        <dbReference type="ARBA" id="ARBA00022898"/>
    </source>
</evidence>
<keyword evidence="14" id="KW-1185">Reference proteome</keyword>
<dbReference type="SUPFAM" id="SSF53383">
    <property type="entry name" value="PLP-dependent transferases"/>
    <property type="match status" value="1"/>
</dbReference>
<dbReference type="GO" id="GO:0004400">
    <property type="term" value="F:histidinol-phosphate transaminase activity"/>
    <property type="evidence" value="ECO:0007669"/>
    <property type="project" value="UniProtKB-EC"/>
</dbReference>
<dbReference type="InterPro" id="IPR001917">
    <property type="entry name" value="Aminotrans_II_pyridoxalP_BS"/>
</dbReference>
<dbReference type="Proteomes" id="UP001295463">
    <property type="component" value="Chromosome"/>
</dbReference>
<evidence type="ECO:0000256" key="3">
    <source>
        <dbReference type="ARBA" id="ARBA00007970"/>
    </source>
</evidence>
<dbReference type="Gene3D" id="3.40.640.10">
    <property type="entry name" value="Type I PLP-dependent aspartate aminotransferase-like (Major domain)"/>
    <property type="match status" value="1"/>
</dbReference>
<accession>A0ABM9D5J7</accession>
<name>A0ABM9D5J7_9BACT</name>
<dbReference type="InterPro" id="IPR005861">
    <property type="entry name" value="HisP_aminotrans"/>
</dbReference>
<keyword evidence="7 11" id="KW-0808">Transferase</keyword>
<feature type="modified residue" description="N6-(pyridoxal phosphate)lysine" evidence="11">
    <location>
        <position position="212"/>
    </location>
</feature>
<protein>
    <recommendedName>
        <fullName evidence="11">Histidinol-phosphate aminotransferase</fullName>
        <ecNumber evidence="11">2.6.1.9</ecNumber>
    </recommendedName>
    <alternativeName>
        <fullName evidence="11">Imidazole acetol-phosphate transaminase</fullName>
    </alternativeName>
</protein>
<dbReference type="InterPro" id="IPR015424">
    <property type="entry name" value="PyrdxlP-dep_Trfase"/>
</dbReference>
<dbReference type="PROSITE" id="PS00599">
    <property type="entry name" value="AA_TRANSFER_CLASS_2"/>
    <property type="match status" value="1"/>
</dbReference>
<feature type="domain" description="Aminotransferase class I/classII large" evidence="12">
    <location>
        <begin position="26"/>
        <end position="345"/>
    </location>
</feature>
<dbReference type="HAMAP" id="MF_01023">
    <property type="entry name" value="HisC_aminotrans_2"/>
    <property type="match status" value="1"/>
</dbReference>
<dbReference type="EC" id="2.6.1.9" evidence="11"/>
<evidence type="ECO:0000256" key="5">
    <source>
        <dbReference type="ARBA" id="ARBA00022576"/>
    </source>
</evidence>
<keyword evidence="8 11" id="KW-0663">Pyridoxal phosphate</keyword>
<comment type="cofactor">
    <cofactor evidence="1 11">
        <name>pyridoxal 5'-phosphate</name>
        <dbReference type="ChEBI" id="CHEBI:597326"/>
    </cofactor>
</comment>
<evidence type="ECO:0000256" key="7">
    <source>
        <dbReference type="ARBA" id="ARBA00022679"/>
    </source>
</evidence>
<reference evidence="13 14" key="1">
    <citation type="submission" date="2022-03" db="EMBL/GenBank/DDBJ databases">
        <authorList>
            <person name="Koch H."/>
        </authorList>
    </citation>
    <scope>NUCLEOTIDE SEQUENCE [LARGE SCALE GENOMIC DNA]</scope>
    <source>
        <strain evidence="13 14">G1</strain>
    </source>
</reference>
<evidence type="ECO:0000256" key="6">
    <source>
        <dbReference type="ARBA" id="ARBA00022605"/>
    </source>
</evidence>
<dbReference type="CDD" id="cd00609">
    <property type="entry name" value="AAT_like"/>
    <property type="match status" value="1"/>
</dbReference>
<gene>
    <name evidence="11 13" type="primary">hisC</name>
    <name evidence="13" type="ORF">GEAMG1_0698</name>
</gene>
<dbReference type="Pfam" id="PF00155">
    <property type="entry name" value="Aminotran_1_2"/>
    <property type="match status" value="1"/>
</dbReference>
<comment type="similarity">
    <text evidence="3 11">Belongs to the class-II pyridoxal-phosphate-dependent aminotransferase family. Histidinol-phosphate aminotransferase subfamily.</text>
</comment>
<organism evidence="13 14">
    <name type="scientific">Trichlorobacter ammonificans</name>
    <dbReference type="NCBI Taxonomy" id="2916410"/>
    <lineage>
        <taxon>Bacteria</taxon>
        <taxon>Pseudomonadati</taxon>
        <taxon>Thermodesulfobacteriota</taxon>
        <taxon>Desulfuromonadia</taxon>
        <taxon>Geobacterales</taxon>
        <taxon>Geobacteraceae</taxon>
        <taxon>Trichlorobacter</taxon>
    </lineage>
</organism>
<evidence type="ECO:0000256" key="11">
    <source>
        <dbReference type="HAMAP-Rule" id="MF_01023"/>
    </source>
</evidence>
<proteinExistence type="inferred from homology"/>
<evidence type="ECO:0000256" key="4">
    <source>
        <dbReference type="ARBA" id="ARBA00011738"/>
    </source>
</evidence>
<evidence type="ECO:0000256" key="10">
    <source>
        <dbReference type="ARBA" id="ARBA00047481"/>
    </source>
</evidence>
<dbReference type="RefSeq" id="WP_305731445.1">
    <property type="nucleotide sequence ID" value="NZ_OW150024.1"/>
</dbReference>